<evidence type="ECO:0000313" key="1">
    <source>
        <dbReference type="EMBL" id="ENZ01322.1"/>
    </source>
</evidence>
<comment type="caution">
    <text evidence="1">The sequence shown here is derived from an EMBL/GenBank/DDBJ whole genome shotgun (WGS) entry which is preliminary data.</text>
</comment>
<name>N9Y0G3_9CLOT</name>
<accession>N9Y0G3</accession>
<dbReference type="AlphaFoldDB" id="N9Y0G3"/>
<keyword evidence="2" id="KW-1185">Reference proteome</keyword>
<dbReference type="Proteomes" id="UP000013097">
    <property type="component" value="Unassembled WGS sequence"/>
</dbReference>
<organism evidence="1 2">
    <name type="scientific">Clostridium thermobutyricum</name>
    <dbReference type="NCBI Taxonomy" id="29372"/>
    <lineage>
        <taxon>Bacteria</taxon>
        <taxon>Bacillati</taxon>
        <taxon>Bacillota</taxon>
        <taxon>Clostridia</taxon>
        <taxon>Eubacteriales</taxon>
        <taxon>Clostridiaceae</taxon>
        <taxon>Clostridium</taxon>
    </lineage>
</organism>
<evidence type="ECO:0000313" key="2">
    <source>
        <dbReference type="Proteomes" id="UP000013097"/>
    </source>
</evidence>
<gene>
    <name evidence="1" type="ORF">HMPREF1092_02030</name>
</gene>
<protein>
    <submittedName>
        <fullName evidence="1">Uncharacterized protein</fullName>
    </submittedName>
</protein>
<proteinExistence type="predicted"/>
<dbReference type="HOGENOM" id="CLU_3373011_0_0_9"/>
<reference evidence="1 2" key="1">
    <citation type="submission" date="2013-01" db="EMBL/GenBank/DDBJ databases">
        <title>The Genome Sequence of Clostridium colicanis 209318.</title>
        <authorList>
            <consortium name="The Broad Institute Genome Sequencing Platform"/>
            <person name="Earl A."/>
            <person name="Ward D."/>
            <person name="Feldgarden M."/>
            <person name="Gevers D."/>
            <person name="Courvalin P."/>
            <person name="Lambert T."/>
            <person name="Walker B."/>
            <person name="Young S.K."/>
            <person name="Zeng Q."/>
            <person name="Gargeya S."/>
            <person name="Fitzgerald M."/>
            <person name="Haas B."/>
            <person name="Abouelleil A."/>
            <person name="Alvarado L."/>
            <person name="Arachchi H.M."/>
            <person name="Berlin A.M."/>
            <person name="Chapman S.B."/>
            <person name="Dewar J."/>
            <person name="Goldberg J."/>
            <person name="Griggs A."/>
            <person name="Gujja S."/>
            <person name="Hansen M."/>
            <person name="Howarth C."/>
            <person name="Imamovic A."/>
            <person name="Larimer J."/>
            <person name="McCowan C."/>
            <person name="Murphy C."/>
            <person name="Neiman D."/>
            <person name="Pearson M."/>
            <person name="Priest M."/>
            <person name="Roberts A."/>
            <person name="Saif S."/>
            <person name="Shea T."/>
            <person name="Sisk P."/>
            <person name="Sykes S."/>
            <person name="Wortman J."/>
            <person name="Nusbaum C."/>
            <person name="Birren B."/>
        </authorList>
    </citation>
    <scope>NUCLEOTIDE SEQUENCE [LARGE SCALE GENOMIC DNA]</scope>
    <source>
        <strain evidence="1 2">209318</strain>
    </source>
</reference>
<sequence>MIIDNIQSLGENNSNFKDVIKDLKEQGYSFKALD</sequence>
<dbReference type="EMBL" id="AGYT01000009">
    <property type="protein sequence ID" value="ENZ01322.1"/>
    <property type="molecule type" value="Genomic_DNA"/>
</dbReference>